<sequence length="140" mass="15581">MAFDFSDRGGKPFIENIEEMTLANENYRTTIWTGVKLQVVLMTIVPGDDIGLEIHVGVDQFLHIVSGQGLCQMGQSEDALTIEQPVSKNDAIFVPANVWHNVTNTGTESLKLYTIYAEPDHLDGTVHQTHDDARNDPNEQ</sequence>
<evidence type="ECO:0000313" key="3">
    <source>
        <dbReference type="Proteomes" id="UP000051813"/>
    </source>
</evidence>
<proteinExistence type="predicted"/>
<dbReference type="InterPro" id="IPR014710">
    <property type="entry name" value="RmlC-like_jellyroll"/>
</dbReference>
<gene>
    <name evidence="2" type="ORF">FC84_GL000780</name>
</gene>
<dbReference type="AlphaFoldDB" id="A0A0R2BH75"/>
<organism evidence="2 3">
    <name type="scientific">Lapidilactobacillus dextrinicus DSM 20335</name>
    <dbReference type="NCBI Taxonomy" id="1423738"/>
    <lineage>
        <taxon>Bacteria</taxon>
        <taxon>Bacillati</taxon>
        <taxon>Bacillota</taxon>
        <taxon>Bacilli</taxon>
        <taxon>Lactobacillales</taxon>
        <taxon>Lactobacillaceae</taxon>
        <taxon>Lapidilactobacillus</taxon>
    </lineage>
</organism>
<protein>
    <recommendedName>
        <fullName evidence="1">Cupin type-2 domain-containing protein</fullName>
    </recommendedName>
</protein>
<dbReference type="EMBL" id="AYYK01000016">
    <property type="protein sequence ID" value="KRM78522.1"/>
    <property type="molecule type" value="Genomic_DNA"/>
</dbReference>
<dbReference type="CDD" id="cd02223">
    <property type="entry name" value="cupin_Bh2720-like"/>
    <property type="match status" value="1"/>
</dbReference>
<evidence type="ECO:0000259" key="1">
    <source>
        <dbReference type="Pfam" id="PF07883"/>
    </source>
</evidence>
<dbReference type="InterPro" id="IPR013096">
    <property type="entry name" value="Cupin_2"/>
</dbReference>
<dbReference type="Gene3D" id="2.60.120.10">
    <property type="entry name" value="Jelly Rolls"/>
    <property type="match status" value="1"/>
</dbReference>
<dbReference type="InterPro" id="IPR011051">
    <property type="entry name" value="RmlC_Cupin_sf"/>
</dbReference>
<reference evidence="2 3" key="1">
    <citation type="journal article" date="2015" name="Genome Announc.">
        <title>Expanding the biotechnology potential of lactobacilli through comparative genomics of 213 strains and associated genera.</title>
        <authorList>
            <person name="Sun Z."/>
            <person name="Harris H.M."/>
            <person name="McCann A."/>
            <person name="Guo C."/>
            <person name="Argimon S."/>
            <person name="Zhang W."/>
            <person name="Yang X."/>
            <person name="Jeffery I.B."/>
            <person name="Cooney J.C."/>
            <person name="Kagawa T.F."/>
            <person name="Liu W."/>
            <person name="Song Y."/>
            <person name="Salvetti E."/>
            <person name="Wrobel A."/>
            <person name="Rasinkangas P."/>
            <person name="Parkhill J."/>
            <person name="Rea M.C."/>
            <person name="O'Sullivan O."/>
            <person name="Ritari J."/>
            <person name="Douillard F.P."/>
            <person name="Paul Ross R."/>
            <person name="Yang R."/>
            <person name="Briner A.E."/>
            <person name="Felis G.E."/>
            <person name="de Vos W.M."/>
            <person name="Barrangou R."/>
            <person name="Klaenhammer T.R."/>
            <person name="Caufield P.W."/>
            <person name="Cui Y."/>
            <person name="Zhang H."/>
            <person name="O'Toole P.W."/>
        </authorList>
    </citation>
    <scope>NUCLEOTIDE SEQUENCE [LARGE SCALE GENOMIC DNA]</scope>
    <source>
        <strain evidence="2 3">DSM 20335</strain>
    </source>
</reference>
<accession>A0A0R2BH75</accession>
<dbReference type="PANTHER" id="PTHR43346:SF1">
    <property type="entry name" value="QUERCETIN 2,3-DIOXYGENASE-RELATED"/>
    <property type="match status" value="1"/>
</dbReference>
<dbReference type="STRING" id="1423738.FC84_GL000780"/>
<dbReference type="RefSeq" id="WP_057757174.1">
    <property type="nucleotide sequence ID" value="NZ_AYYK01000016.1"/>
</dbReference>
<evidence type="ECO:0000313" key="2">
    <source>
        <dbReference type="EMBL" id="KRM78522.1"/>
    </source>
</evidence>
<dbReference type="PANTHER" id="PTHR43346">
    <property type="entry name" value="LIGAND BINDING DOMAIN PROTEIN, PUTATIVE (AFU_ORTHOLOGUE AFUA_6G14370)-RELATED"/>
    <property type="match status" value="1"/>
</dbReference>
<dbReference type="InterPro" id="IPR052538">
    <property type="entry name" value="Flavonoid_dioxygenase-like"/>
</dbReference>
<keyword evidence="3" id="KW-1185">Reference proteome</keyword>
<dbReference type="Pfam" id="PF07883">
    <property type="entry name" value="Cupin_2"/>
    <property type="match status" value="1"/>
</dbReference>
<comment type="caution">
    <text evidence="2">The sequence shown here is derived from an EMBL/GenBank/DDBJ whole genome shotgun (WGS) entry which is preliminary data.</text>
</comment>
<dbReference type="OrthoDB" id="3231985at2"/>
<dbReference type="SUPFAM" id="SSF51182">
    <property type="entry name" value="RmlC-like cupins"/>
    <property type="match status" value="1"/>
</dbReference>
<feature type="domain" description="Cupin type-2" evidence="1">
    <location>
        <begin position="41"/>
        <end position="116"/>
    </location>
</feature>
<dbReference type="Proteomes" id="UP000051813">
    <property type="component" value="Unassembled WGS sequence"/>
</dbReference>
<dbReference type="PATRIC" id="fig|1423738.3.peg.789"/>
<name>A0A0R2BH75_9LACO</name>